<gene>
    <name evidence="5" type="ORF">ECU02_0890</name>
</gene>
<dbReference type="SUPFAM" id="SSF57903">
    <property type="entry name" value="FYVE/PHD zinc finger"/>
    <property type="match status" value="1"/>
</dbReference>
<dbReference type="AlphaFoldDB" id="M1JJJ9"/>
<dbReference type="SMART" id="SM00249">
    <property type="entry name" value="PHD"/>
    <property type="match status" value="1"/>
</dbReference>
<dbReference type="PROSITE" id="PS01359">
    <property type="entry name" value="ZF_PHD_1"/>
    <property type="match status" value="1"/>
</dbReference>
<dbReference type="VEuPathDB" id="MicrosporidiaDB:AEWQ_020830"/>
<sequence>MHPGYGESIRCYCRLGSEDPDMLHCDTCGNWLHTVCCGFFSNKDRRIPRREFSCFYCTRHITKADSADALFRRILSIVYTEGLKNKVWLCHRLGITEWQSSKQTRKMADEGFIRVVGKHRAISYEVVKTQETKDKIRSYFGT</sequence>
<reference evidence="5" key="1">
    <citation type="journal article" date="2013" name="Eukaryot. Cell">
        <title>Extremely Reduced Levels of Heterozygosity in the Vertebrate Pathogen Encephalitozoon cuniculi.</title>
        <authorList>
            <person name="Selman M."/>
            <person name="Sak B."/>
            <person name="Kvac M."/>
            <person name="Farinelli L."/>
            <person name="Weiss L.M."/>
            <person name="Corradi N."/>
        </authorList>
    </citation>
    <scope>NUCLEOTIDE SEQUENCE</scope>
</reference>
<protein>
    <recommendedName>
        <fullName evidence="4">Zinc finger PHD-type domain-containing protein</fullName>
    </recommendedName>
</protein>
<evidence type="ECO:0000256" key="2">
    <source>
        <dbReference type="ARBA" id="ARBA00022771"/>
    </source>
</evidence>
<evidence type="ECO:0000313" key="5">
    <source>
        <dbReference type="EMBL" id="AGE95624.1"/>
    </source>
</evidence>
<dbReference type="Pfam" id="PF00628">
    <property type="entry name" value="PHD"/>
    <property type="match status" value="1"/>
</dbReference>
<name>M1JJJ9_ENCCN</name>
<dbReference type="InterPro" id="IPR001965">
    <property type="entry name" value="Znf_PHD"/>
</dbReference>
<keyword evidence="2" id="KW-0863">Zinc-finger</keyword>
<dbReference type="VEuPathDB" id="MicrosporidiaDB:M970_020840"/>
<dbReference type="InterPro" id="IPR011011">
    <property type="entry name" value="Znf_FYVE_PHD"/>
</dbReference>
<evidence type="ECO:0000259" key="4">
    <source>
        <dbReference type="SMART" id="SM00249"/>
    </source>
</evidence>
<organism evidence="5">
    <name type="scientific">Encephalitozoon cuniculi</name>
    <name type="common">Microsporidian parasite</name>
    <dbReference type="NCBI Taxonomy" id="6035"/>
    <lineage>
        <taxon>Eukaryota</taxon>
        <taxon>Fungi</taxon>
        <taxon>Fungi incertae sedis</taxon>
        <taxon>Microsporidia</taxon>
        <taxon>Unikaryonidae</taxon>
        <taxon>Encephalitozoon</taxon>
    </lineage>
</organism>
<evidence type="ECO:0000256" key="1">
    <source>
        <dbReference type="ARBA" id="ARBA00022723"/>
    </source>
</evidence>
<dbReference type="GO" id="GO:0008270">
    <property type="term" value="F:zinc ion binding"/>
    <property type="evidence" value="ECO:0007669"/>
    <property type="project" value="UniProtKB-KW"/>
</dbReference>
<dbReference type="VEuPathDB" id="MicrosporidiaDB:ECU02_0890"/>
<proteinExistence type="predicted"/>
<dbReference type="VEuPathDB" id="MicrosporidiaDB:AEWR_020840"/>
<dbReference type="InterPro" id="IPR019787">
    <property type="entry name" value="Znf_PHD-finger"/>
</dbReference>
<dbReference type="InterPro" id="IPR019786">
    <property type="entry name" value="Zinc_finger_PHD-type_CS"/>
</dbReference>
<feature type="domain" description="Zinc finger PHD-type" evidence="4">
    <location>
        <begin position="10"/>
        <end position="58"/>
    </location>
</feature>
<evidence type="ECO:0000256" key="3">
    <source>
        <dbReference type="ARBA" id="ARBA00022833"/>
    </source>
</evidence>
<dbReference type="EMBL" id="KC513608">
    <property type="protein sequence ID" value="AGE95624.1"/>
    <property type="molecule type" value="Genomic_DNA"/>
</dbReference>
<dbReference type="InterPro" id="IPR013083">
    <property type="entry name" value="Znf_RING/FYVE/PHD"/>
</dbReference>
<keyword evidence="1" id="KW-0479">Metal-binding</keyword>
<keyword evidence="3" id="KW-0862">Zinc</keyword>
<dbReference type="VEuPathDB" id="MicrosporidiaDB:AEWD_020860"/>
<accession>M1JJJ9</accession>
<dbReference type="Gene3D" id="3.30.40.10">
    <property type="entry name" value="Zinc/RING finger domain, C3HC4 (zinc finger)"/>
    <property type="match status" value="1"/>
</dbReference>